<evidence type="ECO:0000256" key="2">
    <source>
        <dbReference type="ARBA" id="ARBA00012483"/>
    </source>
</evidence>
<dbReference type="KEGG" id="soe:110784959"/>
<sequence length="211" mass="23747">MGGCCCCCFSSRRSEPVRTPIYYYCPRTSEEREPLSANRVIPPGLAGGLLVDTNLDTSSPDTYTPPPAPLPYDVDLGHPRTPHGRENHLTKSDATSETATSGSEERLNNADSSENQEKDPKEIEDKTKSVLELNLSEDLEDDLKKPIEQNLTIIEEEDCPICLEEYTEENPKMLTKCEHDFHLCCILDWMERSDACPVCDKEMVFDEDITV</sequence>
<dbReference type="GO" id="GO:0008270">
    <property type="term" value="F:zinc ion binding"/>
    <property type="evidence" value="ECO:0007669"/>
    <property type="project" value="UniProtKB-KW"/>
</dbReference>
<feature type="domain" description="RING-type" evidence="10">
    <location>
        <begin position="159"/>
        <end position="200"/>
    </location>
</feature>
<gene>
    <name evidence="12" type="primary">LOC110784959</name>
</gene>
<proteinExistence type="predicted"/>
<feature type="region of interest" description="Disordered" evidence="9">
    <location>
        <begin position="51"/>
        <end position="127"/>
    </location>
</feature>
<evidence type="ECO:0000256" key="4">
    <source>
        <dbReference type="ARBA" id="ARBA00022723"/>
    </source>
</evidence>
<evidence type="ECO:0000313" key="12">
    <source>
        <dbReference type="RefSeq" id="XP_021845092.1"/>
    </source>
</evidence>
<dbReference type="GO" id="GO:0005829">
    <property type="term" value="C:cytosol"/>
    <property type="evidence" value="ECO:0000318"/>
    <property type="project" value="GO_Central"/>
</dbReference>
<dbReference type="SMART" id="SM00184">
    <property type="entry name" value="RING"/>
    <property type="match status" value="1"/>
</dbReference>
<evidence type="ECO:0000256" key="8">
    <source>
        <dbReference type="PROSITE-ProRule" id="PRU00175"/>
    </source>
</evidence>
<accession>A0A9R0I9K2</accession>
<keyword evidence="6" id="KW-0833">Ubl conjugation pathway</keyword>
<keyword evidence="11" id="KW-1185">Reference proteome</keyword>
<organism evidence="11 12">
    <name type="scientific">Spinacia oleracea</name>
    <name type="common">Spinach</name>
    <dbReference type="NCBI Taxonomy" id="3562"/>
    <lineage>
        <taxon>Eukaryota</taxon>
        <taxon>Viridiplantae</taxon>
        <taxon>Streptophyta</taxon>
        <taxon>Embryophyta</taxon>
        <taxon>Tracheophyta</taxon>
        <taxon>Spermatophyta</taxon>
        <taxon>Magnoliopsida</taxon>
        <taxon>eudicotyledons</taxon>
        <taxon>Gunneridae</taxon>
        <taxon>Pentapetalae</taxon>
        <taxon>Caryophyllales</taxon>
        <taxon>Chenopodiaceae</taxon>
        <taxon>Chenopodioideae</taxon>
        <taxon>Anserineae</taxon>
        <taxon>Spinacia</taxon>
    </lineage>
</organism>
<evidence type="ECO:0000256" key="7">
    <source>
        <dbReference type="ARBA" id="ARBA00022833"/>
    </source>
</evidence>
<evidence type="ECO:0000313" key="11">
    <source>
        <dbReference type="Proteomes" id="UP000813463"/>
    </source>
</evidence>
<evidence type="ECO:0000256" key="6">
    <source>
        <dbReference type="ARBA" id="ARBA00022786"/>
    </source>
</evidence>
<dbReference type="GO" id="GO:0004842">
    <property type="term" value="F:ubiquitin-protein transferase activity"/>
    <property type="evidence" value="ECO:0000318"/>
    <property type="project" value="GO_Central"/>
</dbReference>
<dbReference type="Gene3D" id="3.30.40.10">
    <property type="entry name" value="Zinc/RING finger domain, C3HC4 (zinc finger)"/>
    <property type="match status" value="1"/>
</dbReference>
<dbReference type="CDD" id="cd23116">
    <property type="entry name" value="RING-H2_AIRP1-like"/>
    <property type="match status" value="1"/>
</dbReference>
<evidence type="ECO:0000256" key="1">
    <source>
        <dbReference type="ARBA" id="ARBA00000900"/>
    </source>
</evidence>
<dbReference type="EC" id="2.3.2.27" evidence="2"/>
<evidence type="ECO:0000259" key="10">
    <source>
        <dbReference type="PROSITE" id="PS50089"/>
    </source>
</evidence>
<dbReference type="GeneID" id="110784959"/>
<reference evidence="12" key="2">
    <citation type="submission" date="2025-08" db="UniProtKB">
        <authorList>
            <consortium name="RefSeq"/>
        </authorList>
    </citation>
    <scope>IDENTIFICATION</scope>
    <source>
        <tissue evidence="12">Leaf</tissue>
    </source>
</reference>
<reference evidence="11" key="1">
    <citation type="journal article" date="2021" name="Nat. Commun.">
        <title>Genomic analyses provide insights into spinach domestication and the genetic basis of agronomic traits.</title>
        <authorList>
            <person name="Cai X."/>
            <person name="Sun X."/>
            <person name="Xu C."/>
            <person name="Sun H."/>
            <person name="Wang X."/>
            <person name="Ge C."/>
            <person name="Zhang Z."/>
            <person name="Wang Q."/>
            <person name="Fei Z."/>
            <person name="Jiao C."/>
            <person name="Wang Q."/>
        </authorList>
    </citation>
    <scope>NUCLEOTIDE SEQUENCE [LARGE SCALE GENOMIC DNA]</scope>
    <source>
        <strain evidence="11">cv. Varoflay</strain>
    </source>
</reference>
<keyword evidence="5 8" id="KW-0863">Zinc-finger</keyword>
<keyword evidence="3" id="KW-0808">Transferase</keyword>
<dbReference type="InterPro" id="IPR013083">
    <property type="entry name" value="Znf_RING/FYVE/PHD"/>
</dbReference>
<keyword evidence="7" id="KW-0862">Zinc</keyword>
<dbReference type="PANTHER" id="PTHR46463">
    <property type="entry name" value="ZINC FINGER, RING/FYVE/PHD-TYPE"/>
    <property type="match status" value="1"/>
</dbReference>
<comment type="catalytic activity">
    <reaction evidence="1">
        <text>S-ubiquitinyl-[E2 ubiquitin-conjugating enzyme]-L-cysteine + [acceptor protein]-L-lysine = [E2 ubiquitin-conjugating enzyme]-L-cysteine + N(6)-ubiquitinyl-[acceptor protein]-L-lysine.</text>
        <dbReference type="EC" id="2.3.2.27"/>
    </reaction>
</comment>
<dbReference type="Pfam" id="PF13639">
    <property type="entry name" value="zf-RING_2"/>
    <property type="match status" value="1"/>
</dbReference>
<dbReference type="InterPro" id="IPR001841">
    <property type="entry name" value="Znf_RING"/>
</dbReference>
<dbReference type="PROSITE" id="PS50089">
    <property type="entry name" value="ZF_RING_2"/>
    <property type="match status" value="1"/>
</dbReference>
<evidence type="ECO:0000256" key="3">
    <source>
        <dbReference type="ARBA" id="ARBA00022679"/>
    </source>
</evidence>
<dbReference type="SUPFAM" id="SSF57850">
    <property type="entry name" value="RING/U-box"/>
    <property type="match status" value="1"/>
</dbReference>
<name>A0A9R0I9K2_SPIOL</name>
<feature type="compositionally biased region" description="Basic and acidic residues" evidence="9">
    <location>
        <begin position="75"/>
        <end position="91"/>
    </location>
</feature>
<dbReference type="AlphaFoldDB" id="A0A9R0I9K2"/>
<dbReference type="RefSeq" id="XP_021845092.1">
    <property type="nucleotide sequence ID" value="XM_021989400.2"/>
</dbReference>
<dbReference type="OrthoDB" id="8062037at2759"/>
<evidence type="ECO:0000256" key="5">
    <source>
        <dbReference type="ARBA" id="ARBA00022771"/>
    </source>
</evidence>
<keyword evidence="4" id="KW-0479">Metal-binding</keyword>
<feature type="compositionally biased region" description="Basic and acidic residues" evidence="9">
    <location>
        <begin position="115"/>
        <end position="127"/>
    </location>
</feature>
<protein>
    <recommendedName>
        <fullName evidence="2">RING-type E3 ubiquitin transferase</fullName>
        <ecNumber evidence="2">2.3.2.27</ecNumber>
    </recommendedName>
</protein>
<evidence type="ECO:0000256" key="9">
    <source>
        <dbReference type="SAM" id="MobiDB-lite"/>
    </source>
</evidence>
<feature type="compositionally biased region" description="Polar residues" evidence="9">
    <location>
        <begin position="92"/>
        <end position="102"/>
    </location>
</feature>
<dbReference type="GO" id="GO:0061630">
    <property type="term" value="F:ubiquitin protein ligase activity"/>
    <property type="evidence" value="ECO:0007669"/>
    <property type="project" value="UniProtKB-EC"/>
</dbReference>
<dbReference type="Proteomes" id="UP000813463">
    <property type="component" value="Chromosome 6"/>
</dbReference>
<dbReference type="PANTHER" id="PTHR46463:SF44">
    <property type="entry name" value="RING_U-BOX SUPERFAMILY PROTEIN"/>
    <property type="match status" value="1"/>
</dbReference>